<reference evidence="1 2" key="1">
    <citation type="journal article" date="2017" name="Environ. Microbiol.">
        <title>Decay of the glycolytic pathway and adaptation to intranuclear parasitism within Enterocytozoonidae microsporidia.</title>
        <authorList>
            <person name="Wiredu Boakye D."/>
            <person name="Jaroenlak P."/>
            <person name="Prachumwat A."/>
            <person name="Williams T.A."/>
            <person name="Bateman K.S."/>
            <person name="Itsathitphaisarn O."/>
            <person name="Sritunyalucksana K."/>
            <person name="Paszkiewicz K.H."/>
            <person name="Moore K.A."/>
            <person name="Stentiford G.D."/>
            <person name="Williams B.A."/>
        </authorList>
    </citation>
    <scope>NUCLEOTIDE SEQUENCE [LARGE SCALE GENOMIC DNA]</scope>
    <source>
        <strain evidence="2">canceri</strain>
    </source>
</reference>
<dbReference type="EMBL" id="LTAI01000319">
    <property type="protein sequence ID" value="ORD99045.1"/>
    <property type="molecule type" value="Genomic_DNA"/>
</dbReference>
<protein>
    <submittedName>
        <fullName evidence="1">Uncharacterized protein</fullName>
    </submittedName>
</protein>
<dbReference type="Proteomes" id="UP000192501">
    <property type="component" value="Unassembled WGS sequence"/>
</dbReference>
<dbReference type="AlphaFoldDB" id="A0A1X0QH87"/>
<proteinExistence type="predicted"/>
<comment type="caution">
    <text evidence="1">The sequence shown here is derived from an EMBL/GenBank/DDBJ whole genome shotgun (WGS) entry which is preliminary data.</text>
</comment>
<sequence length="59" mass="7108">MIKNNLEDRHDNNGTIDIETDNIIGGYWIMEKIQINLFVHPMLIFCNFIRQKTKIRIYL</sequence>
<gene>
    <name evidence="1" type="ORF">A0H76_1504</name>
</gene>
<organism evidence="1 2">
    <name type="scientific">Hepatospora eriocheir</name>
    <dbReference type="NCBI Taxonomy" id="1081669"/>
    <lineage>
        <taxon>Eukaryota</taxon>
        <taxon>Fungi</taxon>
        <taxon>Fungi incertae sedis</taxon>
        <taxon>Microsporidia</taxon>
        <taxon>Hepatosporidae</taxon>
        <taxon>Hepatospora</taxon>
    </lineage>
</organism>
<evidence type="ECO:0000313" key="1">
    <source>
        <dbReference type="EMBL" id="ORD99045.1"/>
    </source>
</evidence>
<accession>A0A1X0QH87</accession>
<evidence type="ECO:0000313" key="2">
    <source>
        <dbReference type="Proteomes" id="UP000192501"/>
    </source>
</evidence>
<name>A0A1X0QH87_9MICR</name>
<dbReference type="VEuPathDB" id="MicrosporidiaDB:A0H76_1504"/>